<evidence type="ECO:0000256" key="4">
    <source>
        <dbReference type="ARBA" id="ARBA00022801"/>
    </source>
</evidence>
<keyword evidence="6" id="KW-0443">Lipid metabolism</keyword>
<protein>
    <recommendedName>
        <fullName evidence="3">phospholipase D</fullName>
        <ecNumber evidence="3">3.1.4.4</ecNumber>
    </recommendedName>
</protein>
<dbReference type="EMBL" id="QGGT01000010">
    <property type="protein sequence ID" value="PWK31333.1"/>
    <property type="molecule type" value="Genomic_DNA"/>
</dbReference>
<accession>A0A316EL92</accession>
<dbReference type="AlphaFoldDB" id="A0A316EL92"/>
<evidence type="ECO:0000259" key="7">
    <source>
        <dbReference type="PROSITE" id="PS50035"/>
    </source>
</evidence>
<keyword evidence="5" id="KW-0442">Lipid degradation</keyword>
<organism evidence="8 9">
    <name type="scientific">Cupriavidus plantarum</name>
    <dbReference type="NCBI Taxonomy" id="942865"/>
    <lineage>
        <taxon>Bacteria</taxon>
        <taxon>Pseudomonadati</taxon>
        <taxon>Pseudomonadota</taxon>
        <taxon>Betaproteobacteria</taxon>
        <taxon>Burkholderiales</taxon>
        <taxon>Burkholderiaceae</taxon>
        <taxon>Cupriavidus</taxon>
    </lineage>
</organism>
<comment type="catalytic activity">
    <reaction evidence="1">
        <text>a 1,2-diacyl-sn-glycero-3-phosphocholine + H2O = a 1,2-diacyl-sn-glycero-3-phosphate + choline + H(+)</text>
        <dbReference type="Rhea" id="RHEA:14445"/>
        <dbReference type="ChEBI" id="CHEBI:15354"/>
        <dbReference type="ChEBI" id="CHEBI:15377"/>
        <dbReference type="ChEBI" id="CHEBI:15378"/>
        <dbReference type="ChEBI" id="CHEBI:57643"/>
        <dbReference type="ChEBI" id="CHEBI:58608"/>
        <dbReference type="EC" id="3.1.4.4"/>
    </reaction>
</comment>
<dbReference type="SMART" id="SM00155">
    <property type="entry name" value="PLDc"/>
    <property type="match status" value="1"/>
</dbReference>
<keyword evidence="4" id="KW-0378">Hydrolase</keyword>
<dbReference type="InterPro" id="IPR051406">
    <property type="entry name" value="PLD_domain"/>
</dbReference>
<dbReference type="InterPro" id="IPR025202">
    <property type="entry name" value="PLD-like_dom"/>
</dbReference>
<dbReference type="PROSITE" id="PS50035">
    <property type="entry name" value="PLD"/>
    <property type="match status" value="1"/>
</dbReference>
<reference evidence="8 9" key="1">
    <citation type="submission" date="2018-05" db="EMBL/GenBank/DDBJ databases">
        <title>Genomic Encyclopedia of Type Strains, Phase IV (KMG-V): Genome sequencing to study the core and pangenomes of soil and plant-associated prokaryotes.</title>
        <authorList>
            <person name="Whitman W."/>
        </authorList>
    </citation>
    <scope>NUCLEOTIDE SEQUENCE [LARGE SCALE GENOMIC DNA]</scope>
    <source>
        <strain evidence="8 9">SLV-132</strain>
    </source>
</reference>
<comment type="similarity">
    <text evidence="2">Belongs to the phospholipase D family.</text>
</comment>
<dbReference type="GO" id="GO:0016042">
    <property type="term" value="P:lipid catabolic process"/>
    <property type="evidence" value="ECO:0007669"/>
    <property type="project" value="UniProtKB-KW"/>
</dbReference>
<gene>
    <name evidence="8" type="ORF">C7419_11071</name>
</gene>
<evidence type="ECO:0000256" key="5">
    <source>
        <dbReference type="ARBA" id="ARBA00022963"/>
    </source>
</evidence>
<dbReference type="PANTHER" id="PTHR43856">
    <property type="entry name" value="CARDIOLIPIN HYDROLASE"/>
    <property type="match status" value="1"/>
</dbReference>
<comment type="caution">
    <text evidence="8">The sequence shown here is derived from an EMBL/GenBank/DDBJ whole genome shotgun (WGS) entry which is preliminary data.</text>
</comment>
<evidence type="ECO:0000313" key="8">
    <source>
        <dbReference type="EMBL" id="PWK31333.1"/>
    </source>
</evidence>
<dbReference type="Gene3D" id="3.30.870.10">
    <property type="entry name" value="Endonuclease Chain A"/>
    <property type="match status" value="1"/>
</dbReference>
<dbReference type="GO" id="GO:0016891">
    <property type="term" value="F:RNA endonuclease activity producing 5'-phosphomonoesters, hydrolytic mechanism"/>
    <property type="evidence" value="ECO:0007669"/>
    <property type="project" value="TreeGrafter"/>
</dbReference>
<evidence type="ECO:0000313" key="9">
    <source>
        <dbReference type="Proteomes" id="UP000245754"/>
    </source>
</evidence>
<dbReference type="GO" id="GO:0006793">
    <property type="term" value="P:phosphorus metabolic process"/>
    <property type="evidence" value="ECO:0007669"/>
    <property type="project" value="UniProtKB-ARBA"/>
</dbReference>
<evidence type="ECO:0000256" key="3">
    <source>
        <dbReference type="ARBA" id="ARBA00012027"/>
    </source>
</evidence>
<keyword evidence="9" id="KW-1185">Reference proteome</keyword>
<proteinExistence type="inferred from homology"/>
<evidence type="ECO:0000256" key="6">
    <source>
        <dbReference type="ARBA" id="ARBA00023098"/>
    </source>
</evidence>
<dbReference type="SUPFAM" id="SSF56024">
    <property type="entry name" value="Phospholipase D/nuclease"/>
    <property type="match status" value="1"/>
</dbReference>
<dbReference type="CDD" id="cd09170">
    <property type="entry name" value="PLDc_Nuc"/>
    <property type="match status" value="1"/>
</dbReference>
<evidence type="ECO:0000256" key="1">
    <source>
        <dbReference type="ARBA" id="ARBA00000798"/>
    </source>
</evidence>
<dbReference type="GO" id="GO:0004630">
    <property type="term" value="F:phospholipase D activity"/>
    <property type="evidence" value="ECO:0007669"/>
    <property type="project" value="UniProtKB-EC"/>
</dbReference>
<dbReference type="Pfam" id="PF13091">
    <property type="entry name" value="PLDc_2"/>
    <property type="match status" value="1"/>
</dbReference>
<feature type="domain" description="PLD phosphodiesterase" evidence="7">
    <location>
        <begin position="160"/>
        <end position="187"/>
    </location>
</feature>
<name>A0A316EL92_9BURK</name>
<dbReference type="InterPro" id="IPR001736">
    <property type="entry name" value="PLipase_D/transphosphatidylase"/>
</dbReference>
<dbReference type="EC" id="3.1.4.4" evidence="3"/>
<dbReference type="PANTHER" id="PTHR43856:SF1">
    <property type="entry name" value="MITOCHONDRIAL CARDIOLIPIN HYDROLASE"/>
    <property type="match status" value="1"/>
</dbReference>
<dbReference type="Proteomes" id="UP000245754">
    <property type="component" value="Unassembled WGS sequence"/>
</dbReference>
<sequence length="222" mass="24060">MVIAQRHTACYAAGRFSTPVNRPHQAVPASQRLIATVALLLCATTAHARLASSLESLADAIGTPTTRPAPFATGSSYTLCFVPDGPSCQDMIVDAIGKTRRKLLIQAYSFTNAAIAEAVAEAHRRGVDVRVIVDKSQTSERYTSATFLKHAGIPVVVDTKPAIAHNKVMVFDDQAVFTGSFNFTKAAQQRNAENGMLIRGDAAIVRAYTDNWNTRFRQSSEY</sequence>
<evidence type="ECO:0000256" key="2">
    <source>
        <dbReference type="ARBA" id="ARBA00008664"/>
    </source>
</evidence>